<protein>
    <recommendedName>
        <fullName evidence="3">RRM domain-containing protein</fullName>
    </recommendedName>
</protein>
<keyword evidence="5" id="KW-1185">Reference proteome</keyword>
<evidence type="ECO:0000256" key="2">
    <source>
        <dbReference type="PROSITE-ProRule" id="PRU00176"/>
    </source>
</evidence>
<dbReference type="EMBL" id="BMAV01009859">
    <property type="protein sequence ID" value="GFY54430.1"/>
    <property type="molecule type" value="Genomic_DNA"/>
</dbReference>
<dbReference type="Proteomes" id="UP000886998">
    <property type="component" value="Unassembled WGS sequence"/>
</dbReference>
<dbReference type="AlphaFoldDB" id="A0A8X6XKU1"/>
<sequence>MSANQRLFIGNLPPQINEETLRDIFFQRTGVLPQNTFLRPNFALVRLPETLTLEKATEMLNEQLEFDVNTTNMLMVKLDMGN</sequence>
<dbReference type="Pfam" id="PF00076">
    <property type="entry name" value="RRM_1"/>
    <property type="match status" value="1"/>
</dbReference>
<gene>
    <name evidence="4" type="ORF">TNIN_325101</name>
</gene>
<evidence type="ECO:0000313" key="4">
    <source>
        <dbReference type="EMBL" id="GFY54430.1"/>
    </source>
</evidence>
<evidence type="ECO:0000256" key="1">
    <source>
        <dbReference type="ARBA" id="ARBA00022884"/>
    </source>
</evidence>
<dbReference type="InterPro" id="IPR035979">
    <property type="entry name" value="RBD_domain_sf"/>
</dbReference>
<dbReference type="GO" id="GO:0003723">
    <property type="term" value="F:RNA binding"/>
    <property type="evidence" value="ECO:0007669"/>
    <property type="project" value="UniProtKB-UniRule"/>
</dbReference>
<feature type="domain" description="RRM" evidence="3">
    <location>
        <begin position="5"/>
        <end position="73"/>
    </location>
</feature>
<dbReference type="PROSITE" id="PS50102">
    <property type="entry name" value="RRM"/>
    <property type="match status" value="1"/>
</dbReference>
<accession>A0A8X6XKU1</accession>
<dbReference type="OrthoDB" id="752362at2759"/>
<dbReference type="SUPFAM" id="SSF54928">
    <property type="entry name" value="RNA-binding domain, RBD"/>
    <property type="match status" value="1"/>
</dbReference>
<dbReference type="Gene3D" id="3.30.70.330">
    <property type="match status" value="1"/>
</dbReference>
<evidence type="ECO:0000259" key="3">
    <source>
        <dbReference type="PROSITE" id="PS50102"/>
    </source>
</evidence>
<dbReference type="InterPro" id="IPR012677">
    <property type="entry name" value="Nucleotide-bd_a/b_plait_sf"/>
</dbReference>
<proteinExistence type="predicted"/>
<name>A0A8X6XKU1_9ARAC</name>
<organism evidence="4 5">
    <name type="scientific">Trichonephila inaurata madagascariensis</name>
    <dbReference type="NCBI Taxonomy" id="2747483"/>
    <lineage>
        <taxon>Eukaryota</taxon>
        <taxon>Metazoa</taxon>
        <taxon>Ecdysozoa</taxon>
        <taxon>Arthropoda</taxon>
        <taxon>Chelicerata</taxon>
        <taxon>Arachnida</taxon>
        <taxon>Araneae</taxon>
        <taxon>Araneomorphae</taxon>
        <taxon>Entelegynae</taxon>
        <taxon>Araneoidea</taxon>
        <taxon>Nephilidae</taxon>
        <taxon>Trichonephila</taxon>
        <taxon>Trichonephila inaurata</taxon>
    </lineage>
</organism>
<evidence type="ECO:0000313" key="5">
    <source>
        <dbReference type="Proteomes" id="UP000886998"/>
    </source>
</evidence>
<reference evidence="4" key="1">
    <citation type="submission" date="2020-08" db="EMBL/GenBank/DDBJ databases">
        <title>Multicomponent nature underlies the extraordinary mechanical properties of spider dragline silk.</title>
        <authorList>
            <person name="Kono N."/>
            <person name="Nakamura H."/>
            <person name="Mori M."/>
            <person name="Yoshida Y."/>
            <person name="Ohtoshi R."/>
            <person name="Malay A.D."/>
            <person name="Moran D.A.P."/>
            <person name="Tomita M."/>
            <person name="Numata K."/>
            <person name="Arakawa K."/>
        </authorList>
    </citation>
    <scope>NUCLEOTIDE SEQUENCE</scope>
</reference>
<dbReference type="InterPro" id="IPR000504">
    <property type="entry name" value="RRM_dom"/>
</dbReference>
<comment type="caution">
    <text evidence="4">The sequence shown here is derived from an EMBL/GenBank/DDBJ whole genome shotgun (WGS) entry which is preliminary data.</text>
</comment>
<keyword evidence="1 2" id="KW-0694">RNA-binding</keyword>